<dbReference type="AlphaFoldDB" id="A0A6P3XMY9"/>
<feature type="domain" description="DUF4817" evidence="1">
    <location>
        <begin position="5"/>
        <end position="61"/>
    </location>
</feature>
<gene>
    <name evidence="3" type="primary">LOC106747072</name>
</gene>
<dbReference type="RefSeq" id="XP_014479836.1">
    <property type="nucleotide sequence ID" value="XM_014624350.1"/>
</dbReference>
<keyword evidence="2" id="KW-1185">Reference proteome</keyword>
<sequence length="108" mass="12630">MQRWTREQRGFAVKAFYLNCESYVGAQRAFRRHFNLLSRAPVPDRKTIKNWIENLETTGQTTKKRGGTARTIRTPENVEAVRVAIARSPRRSARRHSIALFLPTRWCD</sequence>
<name>A0A6P3XMY9_DINQU</name>
<reference evidence="3" key="1">
    <citation type="submission" date="2025-08" db="UniProtKB">
        <authorList>
            <consortium name="RefSeq"/>
        </authorList>
    </citation>
    <scope>IDENTIFICATION</scope>
</reference>
<protein>
    <submittedName>
        <fullName evidence="3">Uncharacterized protein LOC106747072</fullName>
    </submittedName>
</protein>
<dbReference type="InterPro" id="IPR032135">
    <property type="entry name" value="DUF4817"/>
</dbReference>
<evidence type="ECO:0000313" key="3">
    <source>
        <dbReference type="RefSeq" id="XP_014479836.1"/>
    </source>
</evidence>
<organism evidence="2 3">
    <name type="scientific">Dinoponera quadriceps</name>
    <name type="common">South American ant</name>
    <dbReference type="NCBI Taxonomy" id="609295"/>
    <lineage>
        <taxon>Eukaryota</taxon>
        <taxon>Metazoa</taxon>
        <taxon>Ecdysozoa</taxon>
        <taxon>Arthropoda</taxon>
        <taxon>Hexapoda</taxon>
        <taxon>Insecta</taxon>
        <taxon>Pterygota</taxon>
        <taxon>Neoptera</taxon>
        <taxon>Endopterygota</taxon>
        <taxon>Hymenoptera</taxon>
        <taxon>Apocrita</taxon>
        <taxon>Aculeata</taxon>
        <taxon>Formicoidea</taxon>
        <taxon>Formicidae</taxon>
        <taxon>Ponerinae</taxon>
        <taxon>Ponerini</taxon>
        <taxon>Dinoponera</taxon>
    </lineage>
</organism>
<dbReference type="Proteomes" id="UP000515204">
    <property type="component" value="Unplaced"/>
</dbReference>
<dbReference type="KEGG" id="dqu:106747072"/>
<evidence type="ECO:0000313" key="2">
    <source>
        <dbReference type="Proteomes" id="UP000515204"/>
    </source>
</evidence>
<evidence type="ECO:0000259" key="1">
    <source>
        <dbReference type="Pfam" id="PF16087"/>
    </source>
</evidence>
<dbReference type="OrthoDB" id="9971063at2759"/>
<dbReference type="Pfam" id="PF16087">
    <property type="entry name" value="DUF4817"/>
    <property type="match status" value="1"/>
</dbReference>
<accession>A0A6P3XMY9</accession>
<dbReference type="GeneID" id="106747072"/>
<proteinExistence type="predicted"/>